<dbReference type="InterPro" id="IPR001647">
    <property type="entry name" value="HTH_TetR"/>
</dbReference>
<dbReference type="Gene3D" id="1.10.10.60">
    <property type="entry name" value="Homeodomain-like"/>
    <property type="match status" value="1"/>
</dbReference>
<dbReference type="EMBL" id="JAYWTM010000007">
    <property type="protein sequence ID" value="MEC5342929.1"/>
    <property type="molecule type" value="Genomic_DNA"/>
</dbReference>
<proteinExistence type="predicted"/>
<dbReference type="InterPro" id="IPR036271">
    <property type="entry name" value="Tet_transcr_reg_TetR-rel_C_sf"/>
</dbReference>
<accession>A0ABU6JQE1</accession>
<dbReference type="PANTHER" id="PTHR30328">
    <property type="entry name" value="TRANSCRIPTIONAL REPRESSOR"/>
    <property type="match status" value="1"/>
</dbReference>
<evidence type="ECO:0000256" key="1">
    <source>
        <dbReference type="ARBA" id="ARBA00023125"/>
    </source>
</evidence>
<dbReference type="RefSeq" id="WP_327617931.1">
    <property type="nucleotide sequence ID" value="NZ_JAYWTM010000007.1"/>
</dbReference>
<reference evidence="4 5" key="1">
    <citation type="journal article" date="2017" name="Int. J. Syst. Evol. Microbiol.">
        <title>Brenneria populi subsp. brevivirga subsp. nov. isolated from symptomatic bark of Populus x euramericana canker, and description of Brenneria populi subsp. populi subsp. nov.</title>
        <authorList>
            <person name="Zheng M.H."/>
            <person name="Piao C.G."/>
            <person name="Xue H."/>
            <person name="Guo M.W."/>
            <person name="Li Y."/>
        </authorList>
    </citation>
    <scope>NUCLEOTIDE SEQUENCE [LARGE SCALE GENOMIC DNA]</scope>
    <source>
        <strain evidence="4 5">D9-5</strain>
    </source>
</reference>
<dbReference type="InterPro" id="IPR050109">
    <property type="entry name" value="HTH-type_TetR-like_transc_reg"/>
</dbReference>
<dbReference type="PROSITE" id="PS50977">
    <property type="entry name" value="HTH_TETR_2"/>
    <property type="match status" value="1"/>
</dbReference>
<keyword evidence="1 2" id="KW-0238">DNA-binding</keyword>
<protein>
    <submittedName>
        <fullName evidence="4">TetR/AcrR family transcriptional regulator</fullName>
    </submittedName>
</protein>
<dbReference type="Proteomes" id="UP001309705">
    <property type="component" value="Unassembled WGS sequence"/>
</dbReference>
<sequence>MQNLHTYGATDSLNNTRPLSPKALTVLKAASKIFLTHGFSAATTDMIQSEANVSKSTVYTYYKNKESLFIAVVETECALFARRIRSIQFQRLGLREGLMAIANAYLDIILAESGLSLFRVVIAEAPRFPELASRFYQAGPATVDQIVSEKLQDTIASGDIELIGVTPDAAANLFMHLVRSEPQLYSLTHPDAIFSPKQRKIWVSAMVDKFINGWVRTNVS</sequence>
<dbReference type="Gene3D" id="1.10.357.10">
    <property type="entry name" value="Tetracycline Repressor, domain 2"/>
    <property type="match status" value="1"/>
</dbReference>
<keyword evidence="5" id="KW-1185">Reference proteome</keyword>
<feature type="domain" description="HTH tetR-type" evidence="3">
    <location>
        <begin position="20"/>
        <end position="80"/>
    </location>
</feature>
<evidence type="ECO:0000259" key="3">
    <source>
        <dbReference type="PROSITE" id="PS50977"/>
    </source>
</evidence>
<dbReference type="SUPFAM" id="SSF48498">
    <property type="entry name" value="Tetracyclin repressor-like, C-terminal domain"/>
    <property type="match status" value="1"/>
</dbReference>
<feature type="DNA-binding region" description="H-T-H motif" evidence="2">
    <location>
        <begin position="43"/>
        <end position="62"/>
    </location>
</feature>
<dbReference type="SUPFAM" id="SSF46689">
    <property type="entry name" value="Homeodomain-like"/>
    <property type="match status" value="1"/>
</dbReference>
<evidence type="ECO:0000256" key="2">
    <source>
        <dbReference type="PROSITE-ProRule" id="PRU00335"/>
    </source>
</evidence>
<organism evidence="4 5">
    <name type="scientific">Brenneria populi</name>
    <dbReference type="NCBI Taxonomy" id="1505588"/>
    <lineage>
        <taxon>Bacteria</taxon>
        <taxon>Pseudomonadati</taxon>
        <taxon>Pseudomonadota</taxon>
        <taxon>Gammaproteobacteria</taxon>
        <taxon>Enterobacterales</taxon>
        <taxon>Pectobacteriaceae</taxon>
        <taxon>Brenneria</taxon>
    </lineage>
</organism>
<dbReference type="InterPro" id="IPR009057">
    <property type="entry name" value="Homeodomain-like_sf"/>
</dbReference>
<dbReference type="Pfam" id="PF14246">
    <property type="entry name" value="TetR_C_7"/>
    <property type="match status" value="1"/>
</dbReference>
<name>A0ABU6JQE1_9GAMM</name>
<comment type="caution">
    <text evidence="4">The sequence shown here is derived from an EMBL/GenBank/DDBJ whole genome shotgun (WGS) entry which is preliminary data.</text>
</comment>
<dbReference type="InterPro" id="IPR039536">
    <property type="entry name" value="TetR_C_Proteobacteria"/>
</dbReference>
<dbReference type="PANTHER" id="PTHR30328:SF54">
    <property type="entry name" value="HTH-TYPE TRANSCRIPTIONAL REPRESSOR SCO4008"/>
    <property type="match status" value="1"/>
</dbReference>
<evidence type="ECO:0000313" key="5">
    <source>
        <dbReference type="Proteomes" id="UP001309705"/>
    </source>
</evidence>
<gene>
    <name evidence="4" type="ORF">VSX58_10005</name>
</gene>
<dbReference type="Pfam" id="PF00440">
    <property type="entry name" value="TetR_N"/>
    <property type="match status" value="1"/>
</dbReference>
<dbReference type="PRINTS" id="PR00455">
    <property type="entry name" value="HTHTETR"/>
</dbReference>
<evidence type="ECO:0000313" key="4">
    <source>
        <dbReference type="EMBL" id="MEC5342929.1"/>
    </source>
</evidence>